<dbReference type="PRINTS" id="PR00320">
    <property type="entry name" value="GPROTEINBRPT"/>
</dbReference>
<keyword evidence="4" id="KW-0479">Metal-binding</keyword>
<evidence type="ECO:0000256" key="6">
    <source>
        <dbReference type="ARBA" id="ARBA00023242"/>
    </source>
</evidence>
<dbReference type="InterPro" id="IPR027806">
    <property type="entry name" value="HARBI1_dom"/>
</dbReference>
<dbReference type="Pfam" id="PF13359">
    <property type="entry name" value="DDE_Tnp_4"/>
    <property type="match status" value="1"/>
</dbReference>
<organism evidence="11 12">
    <name type="scientific">Striga hermonthica</name>
    <name type="common">Purple witchweed</name>
    <name type="synonym">Buchnera hermonthica</name>
    <dbReference type="NCBI Taxonomy" id="68872"/>
    <lineage>
        <taxon>Eukaryota</taxon>
        <taxon>Viridiplantae</taxon>
        <taxon>Streptophyta</taxon>
        <taxon>Embryophyta</taxon>
        <taxon>Tracheophyta</taxon>
        <taxon>Spermatophyta</taxon>
        <taxon>Magnoliopsida</taxon>
        <taxon>eudicotyledons</taxon>
        <taxon>Gunneridae</taxon>
        <taxon>Pentapetalae</taxon>
        <taxon>asterids</taxon>
        <taxon>lamiids</taxon>
        <taxon>Lamiales</taxon>
        <taxon>Orobanchaceae</taxon>
        <taxon>Buchnereae</taxon>
        <taxon>Striga</taxon>
    </lineage>
</organism>
<dbReference type="InterPro" id="IPR036322">
    <property type="entry name" value="WD40_repeat_dom_sf"/>
</dbReference>
<comment type="subcellular location">
    <subcellularLocation>
        <location evidence="2">Nucleus</location>
        <location evidence="2">Nucleolus</location>
    </subcellularLocation>
</comment>
<dbReference type="PANTHER" id="PTHR19848">
    <property type="entry name" value="WD40 REPEAT PROTEIN"/>
    <property type="match status" value="1"/>
</dbReference>
<dbReference type="GO" id="GO:0005730">
    <property type="term" value="C:nucleolus"/>
    <property type="evidence" value="ECO:0007669"/>
    <property type="project" value="UniProtKB-SubCell"/>
</dbReference>
<dbReference type="GO" id="GO:0000027">
    <property type="term" value="P:ribosomal large subunit assembly"/>
    <property type="evidence" value="ECO:0007669"/>
    <property type="project" value="TreeGrafter"/>
</dbReference>
<evidence type="ECO:0000313" key="12">
    <source>
        <dbReference type="Proteomes" id="UP001153555"/>
    </source>
</evidence>
<dbReference type="InterPro" id="IPR015943">
    <property type="entry name" value="WD40/YVTN_repeat-like_dom_sf"/>
</dbReference>
<dbReference type="SMART" id="SM00320">
    <property type="entry name" value="WD40"/>
    <property type="match status" value="8"/>
</dbReference>
<feature type="repeat" description="WD" evidence="7">
    <location>
        <begin position="249"/>
        <end position="289"/>
    </location>
</feature>
<feature type="repeat" description="WD" evidence="7">
    <location>
        <begin position="117"/>
        <end position="158"/>
    </location>
</feature>
<dbReference type="EMBL" id="CACSLK010024540">
    <property type="protein sequence ID" value="CAA0823980.1"/>
    <property type="molecule type" value="Genomic_DNA"/>
</dbReference>
<reference evidence="11" key="1">
    <citation type="submission" date="2019-12" db="EMBL/GenBank/DDBJ databases">
        <authorList>
            <person name="Scholes J."/>
        </authorList>
    </citation>
    <scope>NUCLEOTIDE SEQUENCE</scope>
</reference>
<dbReference type="PANTHER" id="PTHR19848:SF0">
    <property type="entry name" value="NOTCHLESS PROTEIN HOMOLOG 1"/>
    <property type="match status" value="1"/>
</dbReference>
<dbReference type="SUPFAM" id="SSF50978">
    <property type="entry name" value="WD40 repeat-like"/>
    <property type="match status" value="1"/>
</dbReference>
<dbReference type="Proteomes" id="UP001153555">
    <property type="component" value="Unassembled WGS sequence"/>
</dbReference>
<feature type="repeat" description="WD" evidence="7">
    <location>
        <begin position="374"/>
        <end position="415"/>
    </location>
</feature>
<protein>
    <submittedName>
        <fullName evidence="11">Notchless protein homolog</fullName>
    </submittedName>
</protein>
<name>A0A9N7RDA1_STRHE</name>
<dbReference type="InterPro" id="IPR020472">
    <property type="entry name" value="WD40_PAC1"/>
</dbReference>
<comment type="cofactor">
    <cofactor evidence="1">
        <name>a divalent metal cation</name>
        <dbReference type="ChEBI" id="CHEBI:60240"/>
    </cofactor>
</comment>
<evidence type="ECO:0000259" key="9">
    <source>
        <dbReference type="Pfam" id="PF08154"/>
    </source>
</evidence>
<dbReference type="Gene3D" id="2.130.10.10">
    <property type="entry name" value="YVTN repeat-like/Quinoprotein amine dehydrogenase"/>
    <property type="match status" value="2"/>
</dbReference>
<keyword evidence="6" id="KW-0539">Nucleus</keyword>
<dbReference type="InterPro" id="IPR019775">
    <property type="entry name" value="WD40_repeat_CS"/>
</dbReference>
<evidence type="ECO:0000259" key="10">
    <source>
        <dbReference type="Pfam" id="PF13359"/>
    </source>
</evidence>
<keyword evidence="3 7" id="KW-0853">WD repeat</keyword>
<feature type="region of interest" description="Disordered" evidence="8">
    <location>
        <begin position="540"/>
        <end position="581"/>
    </location>
</feature>
<evidence type="ECO:0000256" key="3">
    <source>
        <dbReference type="ARBA" id="ARBA00022574"/>
    </source>
</evidence>
<evidence type="ECO:0000313" key="11">
    <source>
        <dbReference type="EMBL" id="CAA0823980.1"/>
    </source>
</evidence>
<feature type="compositionally biased region" description="Polar residues" evidence="8">
    <location>
        <begin position="540"/>
        <end position="557"/>
    </location>
</feature>
<gene>
    <name evidence="11" type="ORF">SHERM_21111</name>
</gene>
<evidence type="ECO:0000256" key="2">
    <source>
        <dbReference type="ARBA" id="ARBA00004604"/>
    </source>
</evidence>
<comment type="caution">
    <text evidence="11">The sequence shown here is derived from an EMBL/GenBank/DDBJ whole genome shotgun (WGS) entry which is preliminary data.</text>
</comment>
<feature type="region of interest" description="Disordered" evidence="8">
    <location>
        <begin position="501"/>
        <end position="524"/>
    </location>
</feature>
<feature type="repeat" description="WD" evidence="7">
    <location>
        <begin position="332"/>
        <end position="373"/>
    </location>
</feature>
<dbReference type="Pfam" id="PF08154">
    <property type="entry name" value="NLE"/>
    <property type="match status" value="1"/>
</dbReference>
<evidence type="ECO:0000256" key="8">
    <source>
        <dbReference type="SAM" id="MobiDB-lite"/>
    </source>
</evidence>
<feature type="domain" description="DDE Tnp4" evidence="10">
    <location>
        <begin position="681"/>
        <end position="741"/>
    </location>
</feature>
<feature type="repeat" description="WD" evidence="7">
    <location>
        <begin position="202"/>
        <end position="248"/>
    </location>
</feature>
<dbReference type="InterPro" id="IPR001680">
    <property type="entry name" value="WD40_rpt"/>
</dbReference>
<dbReference type="PROSITE" id="PS50082">
    <property type="entry name" value="WD_REPEATS_2"/>
    <property type="match status" value="7"/>
</dbReference>
<dbReference type="PROSITE" id="PS00678">
    <property type="entry name" value="WD_REPEATS_1"/>
    <property type="match status" value="3"/>
</dbReference>
<evidence type="ECO:0000256" key="7">
    <source>
        <dbReference type="PROSITE-ProRule" id="PRU00221"/>
    </source>
</evidence>
<evidence type="ECO:0000256" key="4">
    <source>
        <dbReference type="ARBA" id="ARBA00022723"/>
    </source>
</evidence>
<sequence>MEVASAAGAGVVAMEEERELTNRVMCQLTDSEGTPLGAPIFLPESAGPKELQQLVNKLLNNEERLPYAFYVSDSELVVQLGTYLQKNKVSVEKVVTIVYQPQAVFRIRPVTRCSSTIAGHSEAVLSVAFSPDGRQLASGSGDTTVRLWDLNTQTPLFTCKGHRNWVLCIAWSPDGKHLVSGSKAGELICWDPQTGKPSGNPLTGHKKWVTGISWEPVHLSAPTRRFVSSSKDGDARIWDVTLKKCVIVLTGHTLAITCAKWGGDGVIYTGSQDCTIKMWETSQGKLIRELKGHGHWVNSLALSTEYVLRTGAYDHTGKTYTSPEEMKKVTDLSSASSLVNHVYFSPDGLWIASASFDKSVKLWNGVTGKFVAAFCGHVGPVYQISWSADSRLLLSGSKDSTLKVWDIRTQKLKQDLPGHADEVFAVDWSPDGEKVASGGKDKDTGLGWDTLRNTVTASDEWWDEYLKVNADAFKFRYKGLDNSDELTSLFKEGYATGKNAWAPSEGSLPNDSIGSCQTQASQSPENKAYVDLEVQGEEPNNVTKSNEMKNNIGNATGASRRKRVRDEFPPSRTSRKASSAANMDQYLGRICETVEAMGAKSDNTMQECIKILNEMSAIPKGSELYLFACRLFLNREQRDLFIALGESELRIMDNDEDNDYNELKDVATVGLVSVMGCIGAIDGTHVDAVIPTDEQLAYRGRKGECTQNVMAACSFDMRFTFVWAGWEGSAHDSRIFNEAINRPNLKFPMPPREAIEDEEFKRYDEDEDYVSEDEEVDIDSEDHYGEINGLVNNQPNQEMSILRDAIADSVYRAT</sequence>
<feature type="repeat" description="WD" evidence="7">
    <location>
        <begin position="159"/>
        <end position="200"/>
    </location>
</feature>
<dbReference type="OrthoDB" id="10267436at2759"/>
<dbReference type="Pfam" id="PF00400">
    <property type="entry name" value="WD40"/>
    <property type="match status" value="7"/>
</dbReference>
<dbReference type="AlphaFoldDB" id="A0A9N7RDA1"/>
<proteinExistence type="predicted"/>
<dbReference type="InterPro" id="IPR012972">
    <property type="entry name" value="NLE"/>
</dbReference>
<feature type="repeat" description="WD" evidence="7">
    <location>
        <begin position="416"/>
        <end position="441"/>
    </location>
</feature>
<dbReference type="GO" id="GO:0046872">
    <property type="term" value="F:metal ion binding"/>
    <property type="evidence" value="ECO:0007669"/>
    <property type="project" value="UniProtKB-KW"/>
</dbReference>
<feature type="compositionally biased region" description="Polar residues" evidence="8">
    <location>
        <begin position="507"/>
        <end position="524"/>
    </location>
</feature>
<dbReference type="CDD" id="cd00200">
    <property type="entry name" value="WD40"/>
    <property type="match status" value="1"/>
</dbReference>
<keyword evidence="5" id="KW-0677">Repeat</keyword>
<keyword evidence="12" id="KW-1185">Reference proteome</keyword>
<dbReference type="PROSITE" id="PS50294">
    <property type="entry name" value="WD_REPEATS_REGION"/>
    <property type="match status" value="6"/>
</dbReference>
<feature type="domain" description="NLE" evidence="9">
    <location>
        <begin position="24"/>
        <end position="84"/>
    </location>
</feature>
<evidence type="ECO:0000256" key="5">
    <source>
        <dbReference type="ARBA" id="ARBA00022737"/>
    </source>
</evidence>
<evidence type="ECO:0000256" key="1">
    <source>
        <dbReference type="ARBA" id="ARBA00001968"/>
    </source>
</evidence>
<accession>A0A9N7RDA1</accession>